<evidence type="ECO:0000256" key="2">
    <source>
        <dbReference type="ARBA" id="ARBA00009917"/>
    </source>
</evidence>
<keyword evidence="7" id="KW-0872">Ion channel impairing toxin</keyword>
<keyword evidence="8" id="KW-0208">D-amino acid</keyword>
<evidence type="ECO:0000256" key="5">
    <source>
        <dbReference type="ARBA" id="ARBA00022699"/>
    </source>
</evidence>
<evidence type="ECO:0000256" key="6">
    <source>
        <dbReference type="ARBA" id="ARBA00022815"/>
    </source>
</evidence>
<keyword evidence="4" id="KW-0800">Toxin</keyword>
<protein>
    <submittedName>
        <fullName evidence="11">Conotoxin</fullName>
    </submittedName>
</protein>
<keyword evidence="9" id="KW-1015">Disulfide bond</keyword>
<dbReference type="InterPro" id="IPR011062">
    <property type="entry name" value="Contryphan_CS"/>
</dbReference>
<name>A0A142C1N2_CONBE</name>
<accession>A0A142C1N2</accession>
<evidence type="ECO:0000256" key="1">
    <source>
        <dbReference type="ARBA" id="ARBA00004613"/>
    </source>
</evidence>
<dbReference type="EMBL" id="KU563985">
    <property type="protein sequence ID" value="AMP44733.1"/>
    <property type="molecule type" value="mRNA"/>
</dbReference>
<dbReference type="GO" id="GO:0090729">
    <property type="term" value="F:toxin activity"/>
    <property type="evidence" value="ECO:0007669"/>
    <property type="project" value="UniProtKB-KW"/>
</dbReference>
<dbReference type="GO" id="GO:0005576">
    <property type="term" value="C:extracellular region"/>
    <property type="evidence" value="ECO:0007669"/>
    <property type="project" value="UniProtKB-SubCell"/>
</dbReference>
<keyword evidence="5" id="KW-0528">Neurotoxin</keyword>
<evidence type="ECO:0000256" key="4">
    <source>
        <dbReference type="ARBA" id="ARBA00022656"/>
    </source>
</evidence>
<dbReference type="AlphaFoldDB" id="A0A142C1N2"/>
<dbReference type="PROSITE" id="PS60027">
    <property type="entry name" value="CONTRYPHAN"/>
    <property type="match status" value="1"/>
</dbReference>
<dbReference type="Pfam" id="PF02950">
    <property type="entry name" value="Conotoxin"/>
    <property type="match status" value="1"/>
</dbReference>
<reference evidence="11" key="1">
    <citation type="submission" date="2015-12" db="EMBL/GenBank/DDBJ databases">
        <title>High throughput identification of novel conotoxins from the Chinese tubular cone snail Conus betulinus by multitranscriptome sequencing.</title>
        <authorList>
            <person name="Ruan Z."/>
            <person name="Peng C."/>
            <person name="Shi Q."/>
            <person name="Yao G."/>
            <person name="Gao B.-M."/>
        </authorList>
    </citation>
    <scope>NUCLEOTIDE SEQUENCE</scope>
</reference>
<evidence type="ECO:0000256" key="10">
    <source>
        <dbReference type="SAM" id="SignalP"/>
    </source>
</evidence>
<evidence type="ECO:0000256" key="7">
    <source>
        <dbReference type="ARBA" id="ARBA00022872"/>
    </source>
</evidence>
<organism evidence="11">
    <name type="scientific">Conus betulinus</name>
    <name type="common">Beech cone</name>
    <dbReference type="NCBI Taxonomy" id="89764"/>
    <lineage>
        <taxon>Eukaryota</taxon>
        <taxon>Metazoa</taxon>
        <taxon>Spiralia</taxon>
        <taxon>Lophotrochozoa</taxon>
        <taxon>Mollusca</taxon>
        <taxon>Gastropoda</taxon>
        <taxon>Caenogastropoda</taxon>
        <taxon>Neogastropoda</taxon>
        <taxon>Conoidea</taxon>
        <taxon>Conidae</taxon>
        <taxon>Conus</taxon>
        <taxon>Dendroconus</taxon>
    </lineage>
</organism>
<keyword evidence="10" id="KW-0732">Signal</keyword>
<comment type="subcellular location">
    <subcellularLocation>
        <location evidence="1">Secreted</location>
    </subcellularLocation>
</comment>
<evidence type="ECO:0000313" key="11">
    <source>
        <dbReference type="EMBL" id="AMP44733.1"/>
    </source>
</evidence>
<proteinExistence type="evidence at transcript level"/>
<feature type="signal peptide" evidence="10">
    <location>
        <begin position="1"/>
        <end position="23"/>
    </location>
</feature>
<comment type="similarity">
    <text evidence="2">Belongs to the O2 superfamily. Contryphan family.</text>
</comment>
<feature type="chain" id="PRO_5007493463" evidence="10">
    <location>
        <begin position="24"/>
        <end position="64"/>
    </location>
</feature>
<evidence type="ECO:0000256" key="8">
    <source>
        <dbReference type="ARBA" id="ARBA00022926"/>
    </source>
</evidence>
<dbReference type="InterPro" id="IPR004214">
    <property type="entry name" value="Conotoxin"/>
</dbReference>
<evidence type="ECO:0000256" key="3">
    <source>
        <dbReference type="ARBA" id="ARBA00022525"/>
    </source>
</evidence>
<keyword evidence="6" id="KW-0027">Amidation</keyword>
<evidence type="ECO:0000256" key="9">
    <source>
        <dbReference type="ARBA" id="ARBA00023157"/>
    </source>
</evidence>
<keyword evidence="3" id="KW-0964">Secreted</keyword>
<sequence>MEKLTILVLVAAVLLSTQLMVQGDGDQPTDRDAVPRHIYPIGASGKLMYILQSQSGCPWKPWCG</sequence>
<dbReference type="GO" id="GO:0008200">
    <property type="term" value="F:ion channel inhibitor activity"/>
    <property type="evidence" value="ECO:0007669"/>
    <property type="project" value="InterPro"/>
</dbReference>